<comment type="pathway">
    <text evidence="2 11">Protein modification; protein glycosylation.</text>
</comment>
<evidence type="ECO:0000313" key="15">
    <source>
        <dbReference type="Proteomes" id="UP001208570"/>
    </source>
</evidence>
<comment type="caution">
    <text evidence="14">The sequence shown here is derived from an EMBL/GenBank/DDBJ whole genome shotgun (WGS) entry which is preliminary data.</text>
</comment>
<dbReference type="InterPro" id="IPR003859">
    <property type="entry name" value="Galactosyl_T"/>
</dbReference>
<comment type="subcellular location">
    <subcellularLocation>
        <location evidence="1">Membrane</location>
        <topology evidence="1">Single-pass type II membrane protein</topology>
    </subcellularLocation>
</comment>
<protein>
    <recommendedName>
        <fullName evidence="11">Beta-1,4-galactosyltransferase</fullName>
        <ecNumber evidence="11">2.4.1.-</ecNumber>
    </recommendedName>
</protein>
<evidence type="ECO:0000256" key="6">
    <source>
        <dbReference type="ARBA" id="ARBA00022692"/>
    </source>
</evidence>
<evidence type="ECO:0000259" key="12">
    <source>
        <dbReference type="Pfam" id="PF02709"/>
    </source>
</evidence>
<evidence type="ECO:0000256" key="4">
    <source>
        <dbReference type="ARBA" id="ARBA00022676"/>
    </source>
</evidence>
<dbReference type="InterPro" id="IPR027995">
    <property type="entry name" value="Galactosyl_T_N"/>
</dbReference>
<evidence type="ECO:0000256" key="3">
    <source>
        <dbReference type="ARBA" id="ARBA00005735"/>
    </source>
</evidence>
<gene>
    <name evidence="14" type="ORF">LSH36_1123g00052</name>
</gene>
<dbReference type="GO" id="GO:0008378">
    <property type="term" value="F:galactosyltransferase activity"/>
    <property type="evidence" value="ECO:0007669"/>
    <property type="project" value="TreeGrafter"/>
</dbReference>
<evidence type="ECO:0000256" key="5">
    <source>
        <dbReference type="ARBA" id="ARBA00022679"/>
    </source>
</evidence>
<feature type="domain" description="Galactosyltransferase C-terminal" evidence="12">
    <location>
        <begin position="390"/>
        <end position="457"/>
    </location>
</feature>
<feature type="domain" description="Galactosyltransferase N-terminal" evidence="13">
    <location>
        <begin position="259"/>
        <end position="374"/>
    </location>
</feature>
<proteinExistence type="inferred from homology"/>
<name>A0AAD9IV74_9ANNE</name>
<evidence type="ECO:0000256" key="11">
    <source>
        <dbReference type="RuleBase" id="RU368121"/>
    </source>
</evidence>
<dbReference type="Pfam" id="PF13733">
    <property type="entry name" value="Glyco_transf_7N"/>
    <property type="match status" value="1"/>
</dbReference>
<keyword evidence="15" id="KW-1185">Reference proteome</keyword>
<dbReference type="Gene3D" id="3.90.550.10">
    <property type="entry name" value="Spore Coat Polysaccharide Biosynthesis Protein SpsA, Chain A"/>
    <property type="match status" value="1"/>
</dbReference>
<comment type="similarity">
    <text evidence="3 11">Belongs to the glycosyltransferase 7 family.</text>
</comment>
<evidence type="ECO:0000256" key="7">
    <source>
        <dbReference type="ARBA" id="ARBA00022968"/>
    </source>
</evidence>
<dbReference type="GO" id="GO:0016020">
    <property type="term" value="C:membrane"/>
    <property type="evidence" value="ECO:0007669"/>
    <property type="project" value="UniProtKB-SubCell"/>
</dbReference>
<sequence length="468" mass="54545">MVCGFDLDVFTRNRHTMRFLCGRSGQIKYFVGAICLVTLFSNIVSVYWFIKRHSVATRRLRTDTQLQWNAISRDGLMLRWLAWEDSVSKNSRGQLGDKRHQRCSIPYRYRLCIIDTMSSPINNTVFINNKLIFNKQELQPGNIVILILSGCVVKEVKSFSTNKPQIIRSYLDQLPKGTHFIGLMAHPRVNNTDVRGILLLPKARRYEGLIGGDTPVKSVFVGRVGYWKQMSYRYTAKIGTELSLLKHIYYGTRFHISLEPEPFDRVLETHTDLTRGGSWTPPYCIPRYRLAVVVPFRDRYRHLAVFVENMINFLKLQMVSFTIYIIEQSDGGWFNRAAMMNIGYLEAQRDRYYDCFVFHDVDLIPEDLSNLYYCGRHPRHLAVTRSKDNYTPYTTYDYFGGAILMTPGHIEEINGFPNTFYGWGGEDDEMRQRIKIVHQEVDRYPMEIASYTCLHHENDKGNPRSGRL</sequence>
<keyword evidence="6 11" id="KW-0812">Transmembrane</keyword>
<dbReference type="GO" id="GO:0005975">
    <property type="term" value="P:carbohydrate metabolic process"/>
    <property type="evidence" value="ECO:0007669"/>
    <property type="project" value="InterPro"/>
</dbReference>
<dbReference type="EC" id="2.4.1.-" evidence="11"/>
<dbReference type="AlphaFoldDB" id="A0AAD9IV74"/>
<evidence type="ECO:0000256" key="2">
    <source>
        <dbReference type="ARBA" id="ARBA00004922"/>
    </source>
</evidence>
<accession>A0AAD9IV74</accession>
<dbReference type="PANTHER" id="PTHR19300">
    <property type="entry name" value="BETA-1,4-GALACTOSYLTRANSFERASE"/>
    <property type="match status" value="1"/>
</dbReference>
<dbReference type="EMBL" id="JAODUP010001124">
    <property type="protein sequence ID" value="KAK2141304.1"/>
    <property type="molecule type" value="Genomic_DNA"/>
</dbReference>
<evidence type="ECO:0000256" key="8">
    <source>
        <dbReference type="ARBA" id="ARBA00022989"/>
    </source>
</evidence>
<dbReference type="PANTHER" id="PTHR19300:SF57">
    <property type="entry name" value="BETA-1,4-N-ACETYLGALACTOSAMINYLTRANSFERASE"/>
    <property type="match status" value="1"/>
</dbReference>
<evidence type="ECO:0000259" key="13">
    <source>
        <dbReference type="Pfam" id="PF13733"/>
    </source>
</evidence>
<organism evidence="14 15">
    <name type="scientific">Paralvinella palmiformis</name>
    <dbReference type="NCBI Taxonomy" id="53620"/>
    <lineage>
        <taxon>Eukaryota</taxon>
        <taxon>Metazoa</taxon>
        <taxon>Spiralia</taxon>
        <taxon>Lophotrochozoa</taxon>
        <taxon>Annelida</taxon>
        <taxon>Polychaeta</taxon>
        <taxon>Sedentaria</taxon>
        <taxon>Canalipalpata</taxon>
        <taxon>Terebellida</taxon>
        <taxon>Terebelliformia</taxon>
        <taxon>Alvinellidae</taxon>
        <taxon>Paralvinella</taxon>
    </lineage>
</organism>
<keyword evidence="7 11" id="KW-0735">Signal-anchor</keyword>
<evidence type="ECO:0000256" key="9">
    <source>
        <dbReference type="ARBA" id="ARBA00023136"/>
    </source>
</evidence>
<feature type="transmembrane region" description="Helical" evidence="11">
    <location>
        <begin position="27"/>
        <end position="50"/>
    </location>
</feature>
<dbReference type="InterPro" id="IPR029044">
    <property type="entry name" value="Nucleotide-diphossugar_trans"/>
</dbReference>
<keyword evidence="8 11" id="KW-1133">Transmembrane helix</keyword>
<reference evidence="14" key="1">
    <citation type="journal article" date="2023" name="Mol. Biol. Evol.">
        <title>Third-Generation Sequencing Reveals the Adaptive Role of the Epigenome in Three Deep-Sea Polychaetes.</title>
        <authorList>
            <person name="Perez M."/>
            <person name="Aroh O."/>
            <person name="Sun Y."/>
            <person name="Lan Y."/>
            <person name="Juniper S.K."/>
            <person name="Young C.R."/>
            <person name="Angers B."/>
            <person name="Qian P.Y."/>
        </authorList>
    </citation>
    <scope>NUCLEOTIDE SEQUENCE</scope>
    <source>
        <strain evidence="14">P08H-3</strain>
    </source>
</reference>
<keyword evidence="4 11" id="KW-0328">Glycosyltransferase</keyword>
<dbReference type="SUPFAM" id="SSF53448">
    <property type="entry name" value="Nucleotide-diphospho-sugar transferases"/>
    <property type="match status" value="1"/>
</dbReference>
<dbReference type="Proteomes" id="UP001208570">
    <property type="component" value="Unassembled WGS sequence"/>
</dbReference>
<dbReference type="PRINTS" id="PR02050">
    <property type="entry name" value="B14GALTRFASE"/>
</dbReference>
<dbReference type="InterPro" id="IPR027791">
    <property type="entry name" value="Galactosyl_T_C"/>
</dbReference>
<evidence type="ECO:0000313" key="14">
    <source>
        <dbReference type="EMBL" id="KAK2141304.1"/>
    </source>
</evidence>
<keyword evidence="5 11" id="KW-0808">Transferase</keyword>
<dbReference type="GO" id="GO:0005794">
    <property type="term" value="C:Golgi apparatus"/>
    <property type="evidence" value="ECO:0007669"/>
    <property type="project" value="TreeGrafter"/>
</dbReference>
<keyword evidence="10 11" id="KW-0325">Glycoprotein</keyword>
<evidence type="ECO:0000256" key="1">
    <source>
        <dbReference type="ARBA" id="ARBA00004606"/>
    </source>
</evidence>
<evidence type="ECO:0000256" key="10">
    <source>
        <dbReference type="ARBA" id="ARBA00023180"/>
    </source>
</evidence>
<keyword evidence="9 11" id="KW-0472">Membrane</keyword>
<comment type="function">
    <text evidence="11">Catalyses the transfer of galactose onto proteins or lipids.</text>
</comment>
<dbReference type="Pfam" id="PF02709">
    <property type="entry name" value="Glyco_transf_7C"/>
    <property type="match status" value="1"/>
</dbReference>